<dbReference type="AlphaFoldDB" id="A0AAJ5YXY2"/>
<name>A0AAJ5YXY2_9BASI</name>
<keyword evidence="1" id="KW-1133">Transmembrane helix</keyword>
<dbReference type="PANTHER" id="PTHR28229:SF1">
    <property type="entry name" value="TRANSLOCATION PROTEIN SEC66"/>
    <property type="match status" value="1"/>
</dbReference>
<organism evidence="2 3">
    <name type="scientific">Malassezia arunalokei</name>
    <dbReference type="NCBI Taxonomy" id="1514897"/>
    <lineage>
        <taxon>Eukaryota</taxon>
        <taxon>Fungi</taxon>
        <taxon>Dikarya</taxon>
        <taxon>Basidiomycota</taxon>
        <taxon>Ustilaginomycotina</taxon>
        <taxon>Malasseziomycetes</taxon>
        <taxon>Malasseziales</taxon>
        <taxon>Malasseziaceae</taxon>
        <taxon>Malassezia</taxon>
    </lineage>
</organism>
<sequence length="205" mass="23353">MTLSIFVPIAYIAALYLSLSLFSKIYRRRAQRTMQKYQNTSSQDAETQPARAIYKALSEIQEAYPDEPAESEEWIVPRETLQASLLARAVAVLRIMSRLRLDKQALQSLLESGSLGDDAATMLEAKEAEIRDEAFQIVREANRFHPSWGRLIFENANQISSNLNHRDILLNISKQRTDEQAKMRQMGMNVPELKFNIKPVAAPTL</sequence>
<evidence type="ECO:0000256" key="1">
    <source>
        <dbReference type="SAM" id="Phobius"/>
    </source>
</evidence>
<dbReference type="InterPro" id="IPR018624">
    <property type="entry name" value="Sec66"/>
</dbReference>
<dbReference type="PANTHER" id="PTHR28229">
    <property type="entry name" value="TRANSLOCATION PROTEIN SEC66"/>
    <property type="match status" value="1"/>
</dbReference>
<reference evidence="2 3" key="1">
    <citation type="submission" date="2023-03" db="EMBL/GenBank/DDBJ databases">
        <title>Mating type loci evolution in Malassezia.</title>
        <authorList>
            <person name="Coelho M.A."/>
        </authorList>
    </citation>
    <scope>NUCLEOTIDE SEQUENCE [LARGE SCALE GENOMIC DNA]</scope>
    <source>
        <strain evidence="2 3">CBS 13387</strain>
    </source>
</reference>
<dbReference type="EMBL" id="CP119916">
    <property type="protein sequence ID" value="WFD14474.1"/>
    <property type="molecule type" value="Genomic_DNA"/>
</dbReference>
<dbReference type="Pfam" id="PF09802">
    <property type="entry name" value="Sec66"/>
    <property type="match status" value="1"/>
</dbReference>
<protein>
    <submittedName>
        <fullName evidence="2">Translocation protein S66</fullName>
    </submittedName>
</protein>
<dbReference type="Proteomes" id="UP001217582">
    <property type="component" value="Chromosome 1"/>
</dbReference>
<gene>
    <name evidence="2" type="primary">sec66</name>
    <name evidence="2" type="ORF">MARU1_000479</name>
</gene>
<keyword evidence="1" id="KW-0472">Membrane</keyword>
<feature type="transmembrane region" description="Helical" evidence="1">
    <location>
        <begin position="6"/>
        <end position="26"/>
    </location>
</feature>
<dbReference type="GO" id="GO:0031207">
    <property type="term" value="C:Sec62/Sec63 complex"/>
    <property type="evidence" value="ECO:0007669"/>
    <property type="project" value="InterPro"/>
</dbReference>
<proteinExistence type="predicted"/>
<dbReference type="GO" id="GO:0031204">
    <property type="term" value="P:post-translational protein targeting to membrane, translocation"/>
    <property type="evidence" value="ECO:0007669"/>
    <property type="project" value="InterPro"/>
</dbReference>
<keyword evidence="1" id="KW-0812">Transmembrane</keyword>
<evidence type="ECO:0000313" key="2">
    <source>
        <dbReference type="EMBL" id="WFD14474.1"/>
    </source>
</evidence>
<keyword evidence="3" id="KW-1185">Reference proteome</keyword>
<evidence type="ECO:0000313" key="3">
    <source>
        <dbReference type="Proteomes" id="UP001217582"/>
    </source>
</evidence>
<accession>A0AAJ5YXY2</accession>